<dbReference type="InterPro" id="IPR004446">
    <property type="entry name" value="Heptose_bisP_phosphatase"/>
</dbReference>
<dbReference type="SUPFAM" id="SSF56784">
    <property type="entry name" value="HAD-like"/>
    <property type="match status" value="1"/>
</dbReference>
<dbReference type="CDD" id="cd07503">
    <property type="entry name" value="HAD_HisB-N"/>
    <property type="match status" value="1"/>
</dbReference>
<dbReference type="NCBIfam" id="TIGR01662">
    <property type="entry name" value="HAD-SF-IIIA"/>
    <property type="match status" value="1"/>
</dbReference>
<evidence type="ECO:0000256" key="5">
    <source>
        <dbReference type="ARBA" id="ARBA00023277"/>
    </source>
</evidence>
<evidence type="ECO:0000256" key="1">
    <source>
        <dbReference type="ARBA" id="ARBA00004496"/>
    </source>
</evidence>
<organism evidence="8 9">
    <name type="scientific">Parendozoicomonas callyspongiae</name>
    <dbReference type="NCBI Taxonomy" id="2942213"/>
    <lineage>
        <taxon>Bacteria</taxon>
        <taxon>Pseudomonadati</taxon>
        <taxon>Pseudomonadota</taxon>
        <taxon>Gammaproteobacteria</taxon>
        <taxon>Oceanospirillales</taxon>
        <taxon>Endozoicomonadaceae</taxon>
        <taxon>Parendozoicomonas</taxon>
    </lineage>
</organism>
<dbReference type="NCBIfam" id="NF006506">
    <property type="entry name" value="PRK08942.1"/>
    <property type="match status" value="1"/>
</dbReference>
<protein>
    <recommendedName>
        <fullName evidence="6 7">D,D-heptose 1,7-bisphosphate phosphatase</fullName>
        <ecNumber evidence="7">3.1.3.-</ecNumber>
    </recommendedName>
</protein>
<evidence type="ECO:0000256" key="4">
    <source>
        <dbReference type="ARBA" id="ARBA00022801"/>
    </source>
</evidence>
<dbReference type="PANTHER" id="PTHR42891:SF1">
    <property type="entry name" value="D-GLYCERO-BETA-D-MANNO-HEPTOSE-1,7-BISPHOSPHATE 7-PHOSPHATASE"/>
    <property type="match status" value="1"/>
</dbReference>
<keyword evidence="4 7" id="KW-0378">Hydrolase</keyword>
<dbReference type="Pfam" id="PF13242">
    <property type="entry name" value="Hydrolase_like"/>
    <property type="match status" value="1"/>
</dbReference>
<reference evidence="8 9" key="1">
    <citation type="submission" date="2022-05" db="EMBL/GenBank/DDBJ databases">
        <authorList>
            <person name="Park J.-S."/>
        </authorList>
    </citation>
    <scope>NUCLEOTIDE SEQUENCE [LARGE SCALE GENOMIC DNA]</scope>
    <source>
        <strain evidence="8 9">2012CJ34-2</strain>
    </source>
</reference>
<keyword evidence="9" id="KW-1185">Reference proteome</keyword>
<accession>A0ABT0PBC6</accession>
<evidence type="ECO:0000256" key="3">
    <source>
        <dbReference type="ARBA" id="ARBA00022723"/>
    </source>
</evidence>
<comment type="caution">
    <text evidence="8">The sequence shown here is derived from an EMBL/GenBank/DDBJ whole genome shotgun (WGS) entry which is preliminary data.</text>
</comment>
<dbReference type="Gene3D" id="3.40.50.1000">
    <property type="entry name" value="HAD superfamily/HAD-like"/>
    <property type="match status" value="1"/>
</dbReference>
<dbReference type="NCBIfam" id="TIGR01656">
    <property type="entry name" value="Histidinol-ppas"/>
    <property type="match status" value="1"/>
</dbReference>
<dbReference type="RefSeq" id="WP_249697384.1">
    <property type="nucleotide sequence ID" value="NZ_JAMFLX010000001.1"/>
</dbReference>
<dbReference type="InterPro" id="IPR023214">
    <property type="entry name" value="HAD_sf"/>
</dbReference>
<dbReference type="Proteomes" id="UP001203338">
    <property type="component" value="Unassembled WGS sequence"/>
</dbReference>
<gene>
    <name evidence="8" type="primary">gmhB</name>
    <name evidence="8" type="ORF">M3P05_01110</name>
</gene>
<dbReference type="PIRSF" id="PIRSF004682">
    <property type="entry name" value="GmhB"/>
    <property type="match status" value="1"/>
</dbReference>
<evidence type="ECO:0000313" key="8">
    <source>
        <dbReference type="EMBL" id="MCL6268551.1"/>
    </source>
</evidence>
<comment type="similarity">
    <text evidence="7">Belongs to the gmhB family.</text>
</comment>
<keyword evidence="5 7" id="KW-0119">Carbohydrate metabolism</keyword>
<evidence type="ECO:0000313" key="9">
    <source>
        <dbReference type="Proteomes" id="UP001203338"/>
    </source>
</evidence>
<proteinExistence type="inferred from homology"/>
<name>A0ABT0PBC6_9GAMM</name>
<dbReference type="EMBL" id="JAMFLX010000001">
    <property type="protein sequence ID" value="MCL6268551.1"/>
    <property type="molecule type" value="Genomic_DNA"/>
</dbReference>
<dbReference type="InterPro" id="IPR006549">
    <property type="entry name" value="HAD-SF_hydro_IIIA"/>
</dbReference>
<dbReference type="InterPro" id="IPR036412">
    <property type="entry name" value="HAD-like_sf"/>
</dbReference>
<evidence type="ECO:0000256" key="6">
    <source>
        <dbReference type="ARBA" id="ARBA00031828"/>
    </source>
</evidence>
<dbReference type="EC" id="3.1.3.-" evidence="7"/>
<evidence type="ECO:0000256" key="7">
    <source>
        <dbReference type="PIRNR" id="PIRNR004682"/>
    </source>
</evidence>
<dbReference type="PANTHER" id="PTHR42891">
    <property type="entry name" value="D-GLYCERO-BETA-D-MANNO-HEPTOSE-1,7-BISPHOSPHATE 7-PHOSPHATASE"/>
    <property type="match status" value="1"/>
</dbReference>
<dbReference type="InterPro" id="IPR006543">
    <property type="entry name" value="Histidinol-phos"/>
</dbReference>
<keyword evidence="3" id="KW-0479">Metal-binding</keyword>
<keyword evidence="2 7" id="KW-0963">Cytoplasm</keyword>
<comment type="subcellular location">
    <subcellularLocation>
        <location evidence="1 7">Cytoplasm</location>
    </subcellularLocation>
</comment>
<sequence length="178" mass="19195">MKLIILDRDGVINEDSDNYIKSVDEWQPVPGSIEAIANLSKAGFTIAVATNQSGLGRGYYSQQTLNDMHGKMLGLVEEQGGSIACIKFCPHTPVDNCDCRKPQPGLVRQIEKELDVSSAGAWFVGDSAKDIEVARSCDCLPVLVKSGKGMRTLSSGMGLNDVAIFDNLLAFSKSVIRD</sequence>
<evidence type="ECO:0000256" key="2">
    <source>
        <dbReference type="ARBA" id="ARBA00022490"/>
    </source>
</evidence>
<dbReference type="GO" id="GO:0034200">
    <property type="term" value="F:D-glycero-beta-D-manno-heptose 1,7-bisphosphate 7-phosphatase activity"/>
    <property type="evidence" value="ECO:0007669"/>
    <property type="project" value="UniProtKB-EC"/>
</dbReference>